<comment type="caution">
    <text evidence="1">The sequence shown here is derived from an EMBL/GenBank/DDBJ whole genome shotgun (WGS) entry which is preliminary data.</text>
</comment>
<name>A0A413SVN3_9BACT</name>
<dbReference type="RefSeq" id="WP_118400989.1">
    <property type="nucleotide sequence ID" value="NZ_CABJGD010000044.1"/>
</dbReference>
<dbReference type="AlphaFoldDB" id="A0A413SVN3"/>
<evidence type="ECO:0000313" key="2">
    <source>
        <dbReference type="Proteomes" id="UP000283855"/>
    </source>
</evidence>
<dbReference type="Gene3D" id="2.60.40.10">
    <property type="entry name" value="Immunoglobulins"/>
    <property type="match status" value="1"/>
</dbReference>
<dbReference type="PROSITE" id="PS51257">
    <property type="entry name" value="PROKAR_LIPOPROTEIN"/>
    <property type="match status" value="1"/>
</dbReference>
<dbReference type="InterPro" id="IPR036249">
    <property type="entry name" value="Thioredoxin-like_sf"/>
</dbReference>
<proteinExistence type="predicted"/>
<dbReference type="InterPro" id="IPR011467">
    <property type="entry name" value="DUF1573"/>
</dbReference>
<accession>A0A413SVN3</accession>
<dbReference type="PANTHER" id="PTHR37833">
    <property type="entry name" value="LIPOPROTEIN-RELATED"/>
    <property type="match status" value="1"/>
</dbReference>
<dbReference type="Pfam" id="PF07610">
    <property type="entry name" value="DUF1573"/>
    <property type="match status" value="1"/>
</dbReference>
<reference evidence="1 2" key="1">
    <citation type="submission" date="2018-08" db="EMBL/GenBank/DDBJ databases">
        <title>A genome reference for cultivated species of the human gut microbiota.</title>
        <authorList>
            <person name="Zou Y."/>
            <person name="Xue W."/>
            <person name="Luo G."/>
        </authorList>
    </citation>
    <scope>NUCLEOTIDE SEQUENCE [LARGE SCALE GENOMIC DNA]</scope>
    <source>
        <strain evidence="1 2">AM42-38</strain>
    </source>
</reference>
<dbReference type="SUPFAM" id="SSF52833">
    <property type="entry name" value="Thioredoxin-like"/>
    <property type="match status" value="1"/>
</dbReference>
<dbReference type="Proteomes" id="UP000283855">
    <property type="component" value="Unassembled WGS sequence"/>
</dbReference>
<organism evidence="1 2">
    <name type="scientific">Phocaeicola coprophilus</name>
    <dbReference type="NCBI Taxonomy" id="387090"/>
    <lineage>
        <taxon>Bacteria</taxon>
        <taxon>Pseudomonadati</taxon>
        <taxon>Bacteroidota</taxon>
        <taxon>Bacteroidia</taxon>
        <taxon>Bacteroidales</taxon>
        <taxon>Bacteroidaceae</taxon>
        <taxon>Phocaeicola</taxon>
    </lineage>
</organism>
<dbReference type="EMBL" id="QSFT01000044">
    <property type="protein sequence ID" value="RHA73138.1"/>
    <property type="molecule type" value="Genomic_DNA"/>
</dbReference>
<dbReference type="PANTHER" id="PTHR37833:SF1">
    <property type="entry name" value="SIGNAL PEPTIDE PROTEIN"/>
    <property type="match status" value="1"/>
</dbReference>
<evidence type="ECO:0000313" key="1">
    <source>
        <dbReference type="EMBL" id="RHA73138.1"/>
    </source>
</evidence>
<gene>
    <name evidence="1" type="ORF">DW921_14115</name>
</gene>
<dbReference type="Gene3D" id="3.40.30.10">
    <property type="entry name" value="Glutaredoxin"/>
    <property type="match status" value="1"/>
</dbReference>
<sequence length="286" mass="32632">MKTAILSLVLLLLASCQDNKKEQLLHLVKEWQGKEIRFPEKPVFTRFVTDTTDYRIPVAAGYKVVVYVDSIGCVSCKLQLRKWKEFIAQVDSATDGNVPFLFFFQSKDNDELRYILRRDNFTLPVCIDTDNHFYNLNHFPDEMTFQSFLVDRDNHVKVIGNPIHNLSVRDLYLKELTGAAASSLPATHLQIDTLEYDLGTVPANGTKEQTVRLRNTGTETFRLKGITTSCDCTTARYDWQEIQPGETKEITVSYQAEQPGDFLRTVTIYGNITEKEITLTFVGRVG</sequence>
<dbReference type="InterPro" id="IPR013783">
    <property type="entry name" value="Ig-like_fold"/>
</dbReference>
<protein>
    <submittedName>
        <fullName evidence="1">DUF1573 domain-containing protein</fullName>
    </submittedName>
</protein>